<evidence type="ECO:0000256" key="1">
    <source>
        <dbReference type="ARBA" id="ARBA00008136"/>
    </source>
</evidence>
<dbReference type="PANTHER" id="PTHR13604">
    <property type="entry name" value="DC12-RELATED"/>
    <property type="match status" value="1"/>
</dbReference>
<dbReference type="EMBL" id="LCDD01000025">
    <property type="protein sequence ID" value="KKS45957.1"/>
    <property type="molecule type" value="Genomic_DNA"/>
</dbReference>
<name>A0A0G0ZB69_9BACT</name>
<evidence type="ECO:0000256" key="2">
    <source>
        <dbReference type="ARBA" id="ARBA00022670"/>
    </source>
</evidence>
<evidence type="ECO:0000313" key="10">
    <source>
        <dbReference type="Proteomes" id="UP000034320"/>
    </source>
</evidence>
<dbReference type="GO" id="GO:0016829">
    <property type="term" value="F:lyase activity"/>
    <property type="evidence" value="ECO:0007669"/>
    <property type="project" value="UniProtKB-KW"/>
</dbReference>
<keyword evidence="7" id="KW-0456">Lyase</keyword>
<dbReference type="SUPFAM" id="SSF143081">
    <property type="entry name" value="BB1717-like"/>
    <property type="match status" value="1"/>
</dbReference>
<evidence type="ECO:0000256" key="4">
    <source>
        <dbReference type="ARBA" id="ARBA00022801"/>
    </source>
</evidence>
<evidence type="ECO:0000256" key="8">
    <source>
        <dbReference type="RuleBase" id="RU364100"/>
    </source>
</evidence>
<comment type="caution">
    <text evidence="9">The sequence shown here is derived from an EMBL/GenBank/DDBJ whole genome shotgun (WGS) entry which is preliminary data.</text>
</comment>
<accession>A0A0G0ZB69</accession>
<dbReference type="GO" id="GO:0008233">
    <property type="term" value="F:peptidase activity"/>
    <property type="evidence" value="ECO:0007669"/>
    <property type="project" value="UniProtKB-KW"/>
</dbReference>
<protein>
    <recommendedName>
        <fullName evidence="8">Abasic site processing protein</fullName>
        <ecNumber evidence="8">3.4.-.-</ecNumber>
    </recommendedName>
</protein>
<dbReference type="EC" id="3.4.-.-" evidence="8"/>
<keyword evidence="2 8" id="KW-0645">Protease</keyword>
<evidence type="ECO:0000256" key="7">
    <source>
        <dbReference type="ARBA" id="ARBA00023239"/>
    </source>
</evidence>
<comment type="similarity">
    <text evidence="1 8">Belongs to the SOS response-associated peptidase family.</text>
</comment>
<dbReference type="Proteomes" id="UP000034320">
    <property type="component" value="Unassembled WGS sequence"/>
</dbReference>
<evidence type="ECO:0000256" key="3">
    <source>
        <dbReference type="ARBA" id="ARBA00022763"/>
    </source>
</evidence>
<dbReference type="PATRIC" id="fig|1618442.3.peg.1017"/>
<dbReference type="Pfam" id="PF02586">
    <property type="entry name" value="SRAP"/>
    <property type="match status" value="1"/>
</dbReference>
<organism evidence="9 10">
    <name type="scientific">Candidatus Gottesmanbacteria bacterium GW2011_GWA2_42_18</name>
    <dbReference type="NCBI Taxonomy" id="1618442"/>
    <lineage>
        <taxon>Bacteria</taxon>
        <taxon>Candidatus Gottesmaniibacteriota</taxon>
    </lineage>
</organism>
<proteinExistence type="inferred from homology"/>
<dbReference type="InterPro" id="IPR036590">
    <property type="entry name" value="SRAP-like"/>
</dbReference>
<dbReference type="InterPro" id="IPR003738">
    <property type="entry name" value="SRAP"/>
</dbReference>
<sequence length="224" mass="25857">MCGTYTIIPGDKFHERFNLVNRLDVLKPHYNVKPGYMMPVITGKMLSLMKWGLIPSWAKDPAIGYKMINARAETIMEKASFSKPFTKQRCLVPASGFYEWQKTGKEKLPFYIRLKSDDLFTFAGLYDIWQDAEGKEISSYTIITTEPNPLVAPIHNRMPVILEREFEEKWLKEPAEMNKLISLLKPFPENKMEAYPVSRAVNYGENDGDELVKPVKINKQPSLF</sequence>
<keyword evidence="4 8" id="KW-0378">Hydrolase</keyword>
<dbReference type="AlphaFoldDB" id="A0A0G0ZB69"/>
<evidence type="ECO:0000313" key="9">
    <source>
        <dbReference type="EMBL" id="KKS45957.1"/>
    </source>
</evidence>
<dbReference type="GO" id="GO:0006508">
    <property type="term" value="P:proteolysis"/>
    <property type="evidence" value="ECO:0007669"/>
    <property type="project" value="UniProtKB-KW"/>
</dbReference>
<keyword evidence="5" id="KW-0190">Covalent protein-DNA linkage</keyword>
<evidence type="ECO:0000256" key="5">
    <source>
        <dbReference type="ARBA" id="ARBA00023124"/>
    </source>
</evidence>
<dbReference type="GO" id="GO:0106300">
    <property type="term" value="P:protein-DNA covalent cross-linking repair"/>
    <property type="evidence" value="ECO:0007669"/>
    <property type="project" value="InterPro"/>
</dbReference>
<keyword evidence="3" id="KW-0227">DNA damage</keyword>
<evidence type="ECO:0000256" key="6">
    <source>
        <dbReference type="ARBA" id="ARBA00023125"/>
    </source>
</evidence>
<dbReference type="GO" id="GO:0003697">
    <property type="term" value="F:single-stranded DNA binding"/>
    <property type="evidence" value="ECO:0007669"/>
    <property type="project" value="InterPro"/>
</dbReference>
<dbReference type="Gene3D" id="3.90.1680.10">
    <property type="entry name" value="SOS response associated peptidase-like"/>
    <property type="match status" value="1"/>
</dbReference>
<keyword evidence="6" id="KW-0238">DNA-binding</keyword>
<gene>
    <name evidence="9" type="ORF">UV09_C0025G0012</name>
</gene>
<reference evidence="9 10" key="1">
    <citation type="journal article" date="2015" name="Nature">
        <title>rRNA introns, odd ribosomes, and small enigmatic genomes across a large radiation of phyla.</title>
        <authorList>
            <person name="Brown C.T."/>
            <person name="Hug L.A."/>
            <person name="Thomas B.C."/>
            <person name="Sharon I."/>
            <person name="Castelle C.J."/>
            <person name="Singh A."/>
            <person name="Wilkins M.J."/>
            <person name="Williams K.H."/>
            <person name="Banfield J.F."/>
        </authorList>
    </citation>
    <scope>NUCLEOTIDE SEQUENCE [LARGE SCALE GENOMIC DNA]</scope>
</reference>
<dbReference type="PANTHER" id="PTHR13604:SF0">
    <property type="entry name" value="ABASIC SITE PROCESSING PROTEIN HMCES"/>
    <property type="match status" value="1"/>
</dbReference>